<dbReference type="KEGG" id="acom:CEW83_05270"/>
<dbReference type="EMBL" id="CP022187">
    <property type="protein sequence ID" value="AWI74692.1"/>
    <property type="molecule type" value="Genomic_DNA"/>
</dbReference>
<sequence length="72" mass="8332">MTYEEHLDEVCTLLYENFGQSEEDAVAMVMRAQEDEFFSGHDDDPSICTKERADLDARAVFKKYGPAPKRKR</sequence>
<evidence type="ECO:0000313" key="4">
    <source>
        <dbReference type="Proteomes" id="UP000244930"/>
    </source>
</evidence>
<dbReference type="Proteomes" id="UP000244902">
    <property type="component" value="Chromosome"/>
</dbReference>
<dbReference type="OrthoDB" id="8564334at2"/>
<evidence type="ECO:0000313" key="1">
    <source>
        <dbReference type="EMBL" id="AWI74692.1"/>
    </source>
</evidence>
<reference evidence="2 3" key="1">
    <citation type="submission" date="2017-06" db="EMBL/GenBank/DDBJ databases">
        <title>Azoarcus sp. TSNA42 complete genome sequence.</title>
        <authorList>
            <person name="Woo J.-H."/>
            <person name="Kim H.-S."/>
        </authorList>
    </citation>
    <scope>NUCLEOTIDE SEQUENCE [LARGE SCALE GENOMIC DNA]</scope>
    <source>
        <strain evidence="2 3">TSNA42</strain>
    </source>
</reference>
<reference evidence="1 4" key="2">
    <citation type="submission" date="2017-06" db="EMBL/GenBank/DDBJ databases">
        <title>Azoarcus.</title>
        <authorList>
            <person name="Woo J.-H."/>
            <person name="Kim H.-S."/>
        </authorList>
    </citation>
    <scope>NUCLEOTIDE SEQUENCE [LARGE SCALE GENOMIC DNA]</scope>
    <source>
        <strain evidence="1 4">TSPY31</strain>
    </source>
</reference>
<protein>
    <submittedName>
        <fullName evidence="1">Uncharacterized protein</fullName>
    </submittedName>
</protein>
<organism evidence="1 4">
    <name type="scientific">Parazoarcus communis</name>
    <dbReference type="NCBI Taxonomy" id="41977"/>
    <lineage>
        <taxon>Bacteria</taxon>
        <taxon>Pseudomonadati</taxon>
        <taxon>Pseudomonadota</taxon>
        <taxon>Betaproteobacteria</taxon>
        <taxon>Rhodocyclales</taxon>
        <taxon>Zoogloeaceae</taxon>
        <taxon>Parazoarcus</taxon>
    </lineage>
</organism>
<accession>A0A2U8GM67</accession>
<gene>
    <name evidence="1" type="ORF">CEW83_05270</name>
    <name evidence="2" type="ORF">CEW87_17895</name>
</gene>
<dbReference type="EMBL" id="CP022188">
    <property type="protein sequence ID" value="AWI81069.1"/>
    <property type="molecule type" value="Genomic_DNA"/>
</dbReference>
<keyword evidence="4" id="KW-1185">Reference proteome</keyword>
<proteinExistence type="predicted"/>
<name>A0A2U8GM67_9RHOO</name>
<dbReference type="AlphaFoldDB" id="A0A2U8GM67"/>
<dbReference type="Proteomes" id="UP000244930">
    <property type="component" value="Chromosome"/>
</dbReference>
<evidence type="ECO:0000313" key="3">
    <source>
        <dbReference type="Proteomes" id="UP000244902"/>
    </source>
</evidence>
<evidence type="ECO:0000313" key="2">
    <source>
        <dbReference type="EMBL" id="AWI81069.1"/>
    </source>
</evidence>
<dbReference type="RefSeq" id="WP_108948399.1">
    <property type="nucleotide sequence ID" value="NZ_CP022187.1"/>
</dbReference>